<dbReference type="FunFam" id="1.10.287.950:FF:000001">
    <property type="entry name" value="Methyl-accepting chemotaxis sensory transducer"/>
    <property type="match status" value="1"/>
</dbReference>
<sequence>MDALKHDENGLIAHYQHADRLMAGVLGVHLVYCLGIAVVLGTSVGQALGYGLAILLLSGGLILALPGRRVTRVMVAVAFMAYSALAIHLAYGMIEMHFGIFALLALLLYYRDWLVILAGAVATALHHVVGHVLQHGGFPIYVFSHADHGWGVVFLHAGYVVFQASLLIYMAIILHRDAEQAAELGEVGERLAVEGEQVDLTWRHPVAHGRVTQGVNTFLDKVHGGVRSARTAAESVMATVEQLRTDAQGTGQRVRQQQEDTDEIAGAMNQMAATTQEVARNAAAAAESASEARQATKAGRGVVSDAQDRITTLAQAVEQAAGVVERLNQESDRIGTVVDVIRDVSEQTNLLALNAAIESARAGEHGRGFSVVADEVRLLAQRTRESTEEIAGMIGRLREEAGGVYQVVTAGNESSAQAVEAARAAGQRLSDIDDAVQRINDMNDQIASASEQQSAAAEEINRRLVSVREASADATDGAQATSQACEELERRARHLDQSVRAFQT</sequence>
<dbReference type="InterPro" id="IPR004089">
    <property type="entry name" value="MCPsignal_dom"/>
</dbReference>
<feature type="transmembrane region" description="Helical" evidence="6">
    <location>
        <begin position="73"/>
        <end position="94"/>
    </location>
</feature>
<feature type="transmembrane region" description="Helical" evidence="6">
    <location>
        <begin position="100"/>
        <end position="129"/>
    </location>
</feature>
<evidence type="ECO:0000256" key="5">
    <source>
        <dbReference type="SAM" id="Coils"/>
    </source>
</evidence>
<dbReference type="GO" id="GO:0006935">
    <property type="term" value="P:chemotaxis"/>
    <property type="evidence" value="ECO:0007669"/>
    <property type="project" value="InterPro"/>
</dbReference>
<dbReference type="PANTHER" id="PTHR32089">
    <property type="entry name" value="METHYL-ACCEPTING CHEMOTAXIS PROTEIN MCPB"/>
    <property type="match status" value="1"/>
</dbReference>
<dbReference type="InterPro" id="IPR004090">
    <property type="entry name" value="Chemotax_Me-accpt_rcpt"/>
</dbReference>
<evidence type="ECO:0000313" key="8">
    <source>
        <dbReference type="EMBL" id="RLK50482.1"/>
    </source>
</evidence>
<feature type="domain" description="Methyl-accepting transducer" evidence="7">
    <location>
        <begin position="232"/>
        <end position="468"/>
    </location>
</feature>
<keyword evidence="2 4" id="KW-0807">Transducer</keyword>
<keyword evidence="6" id="KW-0812">Transmembrane</keyword>
<comment type="subcellular location">
    <subcellularLocation>
        <location evidence="1">Membrane</location>
    </subcellularLocation>
</comment>
<accession>A0A498C4I2</accession>
<dbReference type="PROSITE" id="PS50111">
    <property type="entry name" value="CHEMOTAXIS_TRANSDUC_2"/>
    <property type="match status" value="1"/>
</dbReference>
<keyword evidence="9" id="KW-1185">Reference proteome</keyword>
<gene>
    <name evidence="8" type="ORF">DFR31_0383</name>
</gene>
<evidence type="ECO:0000256" key="2">
    <source>
        <dbReference type="ARBA" id="ARBA00023224"/>
    </source>
</evidence>
<name>A0A498C4I2_9GAMM</name>
<dbReference type="GO" id="GO:0004888">
    <property type="term" value="F:transmembrane signaling receptor activity"/>
    <property type="evidence" value="ECO:0007669"/>
    <property type="project" value="InterPro"/>
</dbReference>
<dbReference type="AlphaFoldDB" id="A0A498C4I2"/>
<dbReference type="GO" id="GO:0016020">
    <property type="term" value="C:membrane"/>
    <property type="evidence" value="ECO:0007669"/>
    <property type="project" value="UniProtKB-SubCell"/>
</dbReference>
<evidence type="ECO:0000259" key="7">
    <source>
        <dbReference type="PROSITE" id="PS50111"/>
    </source>
</evidence>
<dbReference type="CDD" id="cd11386">
    <property type="entry name" value="MCP_signal"/>
    <property type="match status" value="1"/>
</dbReference>
<dbReference type="GO" id="GO:0007165">
    <property type="term" value="P:signal transduction"/>
    <property type="evidence" value="ECO:0007669"/>
    <property type="project" value="UniProtKB-KW"/>
</dbReference>
<organism evidence="8 9">
    <name type="scientific">Alkalispirillum mobile</name>
    <dbReference type="NCBI Taxonomy" id="85925"/>
    <lineage>
        <taxon>Bacteria</taxon>
        <taxon>Pseudomonadati</taxon>
        <taxon>Pseudomonadota</taxon>
        <taxon>Gammaproteobacteria</taxon>
        <taxon>Chromatiales</taxon>
        <taxon>Ectothiorhodospiraceae</taxon>
        <taxon>Alkalispirillum</taxon>
    </lineage>
</organism>
<reference evidence="8 9" key="1">
    <citation type="submission" date="2018-10" db="EMBL/GenBank/DDBJ databases">
        <title>Genomic Encyclopedia of Type Strains, Phase IV (KMG-IV): sequencing the most valuable type-strain genomes for metagenomic binning, comparative biology and taxonomic classification.</title>
        <authorList>
            <person name="Goeker M."/>
        </authorList>
    </citation>
    <scope>NUCLEOTIDE SEQUENCE [LARGE SCALE GENOMIC DNA]</scope>
    <source>
        <strain evidence="8 9">DSM 12769</strain>
    </source>
</reference>
<dbReference type="RefSeq" id="WP_121440970.1">
    <property type="nucleotide sequence ID" value="NZ_RCDA01000001.1"/>
</dbReference>
<comment type="similarity">
    <text evidence="3">Belongs to the methyl-accepting chemotaxis (MCP) protein family.</text>
</comment>
<evidence type="ECO:0000256" key="6">
    <source>
        <dbReference type="SAM" id="Phobius"/>
    </source>
</evidence>
<dbReference type="Gene3D" id="1.10.287.950">
    <property type="entry name" value="Methyl-accepting chemotaxis protein"/>
    <property type="match status" value="1"/>
</dbReference>
<dbReference type="SUPFAM" id="SSF58104">
    <property type="entry name" value="Methyl-accepting chemotaxis protein (MCP) signaling domain"/>
    <property type="match status" value="1"/>
</dbReference>
<feature type="transmembrane region" description="Helical" evidence="6">
    <location>
        <begin position="47"/>
        <end position="66"/>
    </location>
</feature>
<dbReference type="PANTHER" id="PTHR32089:SF112">
    <property type="entry name" value="LYSOZYME-LIKE PROTEIN-RELATED"/>
    <property type="match status" value="1"/>
</dbReference>
<evidence type="ECO:0000313" key="9">
    <source>
        <dbReference type="Proteomes" id="UP000275461"/>
    </source>
</evidence>
<evidence type="ECO:0000256" key="4">
    <source>
        <dbReference type="PROSITE-ProRule" id="PRU00284"/>
    </source>
</evidence>
<dbReference type="PRINTS" id="PR00260">
    <property type="entry name" value="CHEMTRNSDUCR"/>
</dbReference>
<keyword evidence="6" id="KW-0472">Membrane</keyword>
<feature type="transmembrane region" description="Helical" evidence="6">
    <location>
        <begin position="21"/>
        <end position="41"/>
    </location>
</feature>
<feature type="coiled-coil region" evidence="5">
    <location>
        <begin position="432"/>
        <end position="498"/>
    </location>
</feature>
<comment type="caution">
    <text evidence="8">The sequence shown here is derived from an EMBL/GenBank/DDBJ whole genome shotgun (WGS) entry which is preliminary data.</text>
</comment>
<dbReference type="EMBL" id="RCDA01000001">
    <property type="protein sequence ID" value="RLK50482.1"/>
    <property type="molecule type" value="Genomic_DNA"/>
</dbReference>
<evidence type="ECO:0000256" key="3">
    <source>
        <dbReference type="ARBA" id="ARBA00029447"/>
    </source>
</evidence>
<feature type="transmembrane region" description="Helical" evidence="6">
    <location>
        <begin position="150"/>
        <end position="174"/>
    </location>
</feature>
<dbReference type="Pfam" id="PF00015">
    <property type="entry name" value="MCPsignal"/>
    <property type="match status" value="1"/>
</dbReference>
<dbReference type="SMART" id="SM00283">
    <property type="entry name" value="MA"/>
    <property type="match status" value="1"/>
</dbReference>
<evidence type="ECO:0000256" key="1">
    <source>
        <dbReference type="ARBA" id="ARBA00004370"/>
    </source>
</evidence>
<protein>
    <submittedName>
        <fullName evidence="8">Methyl-accepting chemotaxis protein</fullName>
    </submittedName>
</protein>
<proteinExistence type="inferred from homology"/>
<dbReference type="Proteomes" id="UP000275461">
    <property type="component" value="Unassembled WGS sequence"/>
</dbReference>
<keyword evidence="5" id="KW-0175">Coiled coil</keyword>
<keyword evidence="6" id="KW-1133">Transmembrane helix</keyword>